<name>A0A934J0R4_9HYPH</name>
<evidence type="ECO:0000313" key="3">
    <source>
        <dbReference type="Proteomes" id="UP000602124"/>
    </source>
</evidence>
<gene>
    <name evidence="2" type="ORF">JEQ47_13190</name>
</gene>
<dbReference type="RefSeq" id="WP_198876909.1">
    <property type="nucleotide sequence ID" value="NZ_JAEKMH010000003.1"/>
</dbReference>
<organism evidence="2 3">
    <name type="scientific">Devosia sediminis</name>
    <dbReference type="NCBI Taxonomy" id="2798801"/>
    <lineage>
        <taxon>Bacteria</taxon>
        <taxon>Pseudomonadati</taxon>
        <taxon>Pseudomonadota</taxon>
        <taxon>Alphaproteobacteria</taxon>
        <taxon>Hyphomicrobiales</taxon>
        <taxon>Devosiaceae</taxon>
        <taxon>Devosia</taxon>
    </lineage>
</organism>
<dbReference type="Pfam" id="PF11154">
    <property type="entry name" value="DUF2934"/>
    <property type="match status" value="1"/>
</dbReference>
<feature type="region of interest" description="Disordered" evidence="1">
    <location>
        <begin position="49"/>
        <end position="71"/>
    </location>
</feature>
<accession>A0A934J0R4</accession>
<dbReference type="Proteomes" id="UP000602124">
    <property type="component" value="Unassembled WGS sequence"/>
</dbReference>
<feature type="compositionally biased region" description="Polar residues" evidence="1">
    <location>
        <begin position="51"/>
        <end position="71"/>
    </location>
</feature>
<comment type="caution">
    <text evidence="2">The sequence shown here is derived from an EMBL/GenBank/DDBJ whole genome shotgun (WGS) entry which is preliminary data.</text>
</comment>
<dbReference type="AlphaFoldDB" id="A0A934J0R4"/>
<evidence type="ECO:0000256" key="1">
    <source>
        <dbReference type="SAM" id="MobiDB-lite"/>
    </source>
</evidence>
<dbReference type="InterPro" id="IPR021327">
    <property type="entry name" value="DUF2934"/>
</dbReference>
<proteinExistence type="predicted"/>
<sequence>MYEDTEKFVDMDFEQSVRKAAYHLWEADGRPFGREKDYWFRAIEKLMAERSQAQPSDTEPANGYNGAQQQH</sequence>
<protein>
    <submittedName>
        <fullName evidence="2">DUF2934 domain-containing protein</fullName>
    </submittedName>
</protein>
<reference evidence="2" key="1">
    <citation type="submission" date="2020-12" db="EMBL/GenBank/DDBJ databases">
        <title>Devosia sp. MSA67 isolated from Mo River.</title>
        <authorList>
            <person name="Ma F."/>
            <person name="Zi Z."/>
        </authorList>
    </citation>
    <scope>NUCLEOTIDE SEQUENCE</scope>
    <source>
        <strain evidence="2">MSA67</strain>
    </source>
</reference>
<keyword evidence="3" id="KW-1185">Reference proteome</keyword>
<evidence type="ECO:0000313" key="2">
    <source>
        <dbReference type="EMBL" id="MBJ3785675.1"/>
    </source>
</evidence>
<dbReference type="EMBL" id="JAEKMH010000003">
    <property type="protein sequence ID" value="MBJ3785675.1"/>
    <property type="molecule type" value="Genomic_DNA"/>
</dbReference>